<dbReference type="InterPro" id="IPR011009">
    <property type="entry name" value="Kinase-like_dom_sf"/>
</dbReference>
<evidence type="ECO:0008006" key="4">
    <source>
        <dbReference type="Google" id="ProtNLM"/>
    </source>
</evidence>
<evidence type="ECO:0000313" key="2">
    <source>
        <dbReference type="EMBL" id="MBB6035240.1"/>
    </source>
</evidence>
<comment type="caution">
    <text evidence="2">The sequence shown here is derived from an EMBL/GenBank/DDBJ whole genome shotgun (WGS) entry which is preliminary data.</text>
</comment>
<dbReference type="SUPFAM" id="SSF56112">
    <property type="entry name" value="Protein kinase-like (PK-like)"/>
    <property type="match status" value="1"/>
</dbReference>
<gene>
    <name evidence="2" type="ORF">HNR73_003097</name>
</gene>
<sequence length="595" mass="59034">MTSPDFAYADEAAAVHFTGDPDGRPVTVVTGTRPAPAGEFAAWSAAIASLAGVPGLGGVLGARLDERGHAVFAADASGATLAERLVATGPVPVAEAAGMFAVLARGLAALHAKGLRHGGITPSTVITVGPRLAGLDAGAPGLLLPIRPHPFAPLETPHRSSDVYALAATAYTALGGRLPFAAEPADPAARRQISGDLTGVPVELTALLRGALHPDPARRPAADALAEGFGAFTAVPTGVGGIPMAAADIGSPVRPVNDAVASINLAVAGAAATGIAATAGILAGRAAGDLLTGAGGAAGKAASAFGASTVLKVGAGVAGAALVAAAVVVGVNVLDEDPQGTGGTASGPGPMDEAIRGFDVSGAAFSPGRVFSPDVDEEPTEFSGGRAPGALGDPSQPSDTYVLEGDPVYADLDGDNDLDLAQWVTVQAGGGPKYLYFWEWDGAKAVQSPYVAVHEQDCGGAVESLEPGADGGVEVVMDFTFRCGDADPAGDDGPGSITLGLRDHLPVQLAPGFGAAGNCYDSTAPNQVHTDLTGRVTPLLIPVEGSPVVGAPEEFTAIESAYWDLGGGTSPWHLARLTRTDGSVACGWIPPGTIA</sequence>
<protein>
    <recommendedName>
        <fullName evidence="4">Protein kinase domain-containing protein</fullName>
    </recommendedName>
</protein>
<evidence type="ECO:0000256" key="1">
    <source>
        <dbReference type="SAM" id="MobiDB-lite"/>
    </source>
</evidence>
<name>A0A841FTD4_9ACTN</name>
<evidence type="ECO:0000313" key="3">
    <source>
        <dbReference type="Proteomes" id="UP000548476"/>
    </source>
</evidence>
<proteinExistence type="predicted"/>
<dbReference type="Gene3D" id="1.10.510.10">
    <property type="entry name" value="Transferase(Phosphotransferase) domain 1"/>
    <property type="match status" value="1"/>
</dbReference>
<dbReference type="AlphaFoldDB" id="A0A841FTD4"/>
<reference evidence="2 3" key="1">
    <citation type="submission" date="2020-08" db="EMBL/GenBank/DDBJ databases">
        <title>Genomic Encyclopedia of Type Strains, Phase IV (KMG-IV): sequencing the most valuable type-strain genomes for metagenomic binning, comparative biology and taxonomic classification.</title>
        <authorList>
            <person name="Goeker M."/>
        </authorList>
    </citation>
    <scope>NUCLEOTIDE SEQUENCE [LARGE SCALE GENOMIC DNA]</scope>
    <source>
        <strain evidence="2 3">YIM 65646</strain>
    </source>
</reference>
<dbReference type="Proteomes" id="UP000548476">
    <property type="component" value="Unassembled WGS sequence"/>
</dbReference>
<organism evidence="2 3">
    <name type="scientific">Phytomonospora endophytica</name>
    <dbReference type="NCBI Taxonomy" id="714109"/>
    <lineage>
        <taxon>Bacteria</taxon>
        <taxon>Bacillati</taxon>
        <taxon>Actinomycetota</taxon>
        <taxon>Actinomycetes</taxon>
        <taxon>Micromonosporales</taxon>
        <taxon>Micromonosporaceae</taxon>
        <taxon>Phytomonospora</taxon>
    </lineage>
</organism>
<dbReference type="RefSeq" id="WP_184788096.1">
    <property type="nucleotide sequence ID" value="NZ_BONT01000004.1"/>
</dbReference>
<accession>A0A841FTD4</accession>
<feature type="region of interest" description="Disordered" evidence="1">
    <location>
        <begin position="369"/>
        <end position="399"/>
    </location>
</feature>
<keyword evidence="3" id="KW-1185">Reference proteome</keyword>
<dbReference type="EMBL" id="JACHGT010000006">
    <property type="protein sequence ID" value="MBB6035240.1"/>
    <property type="molecule type" value="Genomic_DNA"/>
</dbReference>